<dbReference type="NCBIfam" id="NF002634">
    <property type="entry name" value="PRK02304.1-3"/>
    <property type="match status" value="1"/>
</dbReference>
<evidence type="ECO:0000256" key="3">
    <source>
        <dbReference type="ARBA" id="ARBA00004496"/>
    </source>
</evidence>
<evidence type="ECO:0000256" key="12">
    <source>
        <dbReference type="HAMAP-Rule" id="MF_00004"/>
    </source>
</evidence>
<dbReference type="Pfam" id="PF00156">
    <property type="entry name" value="Pribosyltran"/>
    <property type="match status" value="1"/>
</dbReference>
<dbReference type="GO" id="GO:0003999">
    <property type="term" value="F:adenine phosphoribosyltransferase activity"/>
    <property type="evidence" value="ECO:0007669"/>
    <property type="project" value="UniProtKB-UniRule"/>
</dbReference>
<evidence type="ECO:0000256" key="6">
    <source>
        <dbReference type="ARBA" id="ARBA00011738"/>
    </source>
</evidence>
<reference evidence="14" key="2">
    <citation type="submission" date="2020-09" db="EMBL/GenBank/DDBJ databases">
        <authorList>
            <person name="Sun Q."/>
            <person name="Ohkuma M."/>
        </authorList>
    </citation>
    <scope>NUCLEOTIDE SEQUENCE</scope>
    <source>
        <strain evidence="14">JCM 15325</strain>
    </source>
</reference>
<dbReference type="Proteomes" id="UP000654670">
    <property type="component" value="Unassembled WGS sequence"/>
</dbReference>
<dbReference type="AlphaFoldDB" id="A0A917RXK6"/>
<evidence type="ECO:0000256" key="8">
    <source>
        <dbReference type="ARBA" id="ARBA00022490"/>
    </source>
</evidence>
<dbReference type="FunFam" id="3.40.50.2020:FF:000004">
    <property type="entry name" value="Adenine phosphoribosyltransferase"/>
    <property type="match status" value="1"/>
</dbReference>
<keyword evidence="9 12" id="KW-0328">Glycosyltransferase</keyword>
<dbReference type="GO" id="GO:0005737">
    <property type="term" value="C:cytoplasm"/>
    <property type="evidence" value="ECO:0007669"/>
    <property type="project" value="UniProtKB-SubCell"/>
</dbReference>
<dbReference type="GO" id="GO:0006168">
    <property type="term" value="P:adenine salvage"/>
    <property type="evidence" value="ECO:0007669"/>
    <property type="project" value="InterPro"/>
</dbReference>
<comment type="similarity">
    <text evidence="5 12">Belongs to the purine/pyrimidine phosphoribosyltransferase family.</text>
</comment>
<dbReference type="GO" id="GO:0002055">
    <property type="term" value="F:adenine binding"/>
    <property type="evidence" value="ECO:0007669"/>
    <property type="project" value="TreeGrafter"/>
</dbReference>
<dbReference type="Gene3D" id="3.40.50.2020">
    <property type="match status" value="1"/>
</dbReference>
<comment type="pathway">
    <text evidence="4 12">Purine metabolism; AMP biosynthesis via salvage pathway; AMP from adenine: step 1/1.</text>
</comment>
<dbReference type="NCBIfam" id="NF002636">
    <property type="entry name" value="PRK02304.1-5"/>
    <property type="match status" value="1"/>
</dbReference>
<evidence type="ECO:0000259" key="13">
    <source>
        <dbReference type="Pfam" id="PF00156"/>
    </source>
</evidence>
<organism evidence="14 15">
    <name type="scientific">Sporolactobacillus putidus</name>
    <dbReference type="NCBI Taxonomy" id="492735"/>
    <lineage>
        <taxon>Bacteria</taxon>
        <taxon>Bacillati</taxon>
        <taxon>Bacillota</taxon>
        <taxon>Bacilli</taxon>
        <taxon>Bacillales</taxon>
        <taxon>Sporolactobacillaceae</taxon>
        <taxon>Sporolactobacillus</taxon>
    </lineage>
</organism>
<protein>
    <recommendedName>
        <fullName evidence="7 12">Adenine phosphoribosyltransferase</fullName>
        <shortName evidence="12">APRT</shortName>
        <ecNumber evidence="7 12">2.4.2.7</ecNumber>
    </recommendedName>
</protein>
<dbReference type="GO" id="GO:0044209">
    <property type="term" value="P:AMP salvage"/>
    <property type="evidence" value="ECO:0007669"/>
    <property type="project" value="UniProtKB-UniRule"/>
</dbReference>
<dbReference type="SUPFAM" id="SSF53271">
    <property type="entry name" value="PRTase-like"/>
    <property type="match status" value="1"/>
</dbReference>
<gene>
    <name evidence="12 14" type="primary">apt</name>
    <name evidence="14" type="ORF">GCM10007968_01100</name>
</gene>
<evidence type="ECO:0000256" key="5">
    <source>
        <dbReference type="ARBA" id="ARBA00008391"/>
    </source>
</evidence>
<dbReference type="InterPro" id="IPR050054">
    <property type="entry name" value="UPRTase/APRTase"/>
</dbReference>
<comment type="subunit">
    <text evidence="6 12">Homodimer.</text>
</comment>
<dbReference type="NCBIfam" id="NF002633">
    <property type="entry name" value="PRK02304.1-2"/>
    <property type="match status" value="1"/>
</dbReference>
<sequence length="170" mass="18516">MDYKKYIKSVQDFPNKGINFRDITSLLQEGPVYKSAIDDLAEFAKDRGAETVVGPEARGFVIGGPLAYSLGVGFVPVRKPGKLPREVATVSYEKEYGLDELCIHKDSIKPGQRVLVIDDLLATGGTIEATIKLVKRLGGVIAGVAFLIELTELGGRKLLSDYDVLSLIEF</sequence>
<dbReference type="InterPro" id="IPR005764">
    <property type="entry name" value="Ade_phspho_trans"/>
</dbReference>
<evidence type="ECO:0000313" key="14">
    <source>
        <dbReference type="EMBL" id="GGL40961.1"/>
    </source>
</evidence>
<evidence type="ECO:0000313" key="15">
    <source>
        <dbReference type="Proteomes" id="UP000654670"/>
    </source>
</evidence>
<evidence type="ECO:0000256" key="4">
    <source>
        <dbReference type="ARBA" id="ARBA00004659"/>
    </source>
</evidence>
<dbReference type="InterPro" id="IPR000836">
    <property type="entry name" value="PRTase_dom"/>
</dbReference>
<dbReference type="EMBL" id="BMOK01000001">
    <property type="protein sequence ID" value="GGL40961.1"/>
    <property type="molecule type" value="Genomic_DNA"/>
</dbReference>
<evidence type="ECO:0000256" key="9">
    <source>
        <dbReference type="ARBA" id="ARBA00022676"/>
    </source>
</evidence>
<dbReference type="PANTHER" id="PTHR32315">
    <property type="entry name" value="ADENINE PHOSPHORIBOSYLTRANSFERASE"/>
    <property type="match status" value="1"/>
</dbReference>
<comment type="catalytic activity">
    <reaction evidence="1 12">
        <text>AMP + diphosphate = 5-phospho-alpha-D-ribose 1-diphosphate + adenine</text>
        <dbReference type="Rhea" id="RHEA:16609"/>
        <dbReference type="ChEBI" id="CHEBI:16708"/>
        <dbReference type="ChEBI" id="CHEBI:33019"/>
        <dbReference type="ChEBI" id="CHEBI:58017"/>
        <dbReference type="ChEBI" id="CHEBI:456215"/>
        <dbReference type="EC" id="2.4.2.7"/>
    </reaction>
</comment>
<proteinExistence type="inferred from homology"/>
<evidence type="ECO:0000256" key="11">
    <source>
        <dbReference type="ARBA" id="ARBA00022726"/>
    </source>
</evidence>
<comment type="caution">
    <text evidence="14">The sequence shown here is derived from an EMBL/GenBank/DDBJ whole genome shotgun (WGS) entry which is preliminary data.</text>
</comment>
<dbReference type="PANTHER" id="PTHR32315:SF3">
    <property type="entry name" value="ADENINE PHOSPHORIBOSYLTRANSFERASE"/>
    <property type="match status" value="1"/>
</dbReference>
<dbReference type="NCBIfam" id="TIGR01090">
    <property type="entry name" value="apt"/>
    <property type="match status" value="1"/>
</dbReference>
<keyword evidence="15" id="KW-1185">Reference proteome</keyword>
<name>A0A917RXK6_9BACL</name>
<dbReference type="RefSeq" id="WP_188800765.1">
    <property type="nucleotide sequence ID" value="NZ_BMOK01000001.1"/>
</dbReference>
<keyword evidence="8 12" id="KW-0963">Cytoplasm</keyword>
<evidence type="ECO:0000256" key="1">
    <source>
        <dbReference type="ARBA" id="ARBA00000868"/>
    </source>
</evidence>
<dbReference type="GO" id="GO:0006166">
    <property type="term" value="P:purine ribonucleoside salvage"/>
    <property type="evidence" value="ECO:0007669"/>
    <property type="project" value="UniProtKB-UniRule"/>
</dbReference>
<comment type="subcellular location">
    <subcellularLocation>
        <location evidence="3 12">Cytoplasm</location>
    </subcellularLocation>
</comment>
<dbReference type="EC" id="2.4.2.7" evidence="7 12"/>
<accession>A0A917RXK6</accession>
<comment type="function">
    <text evidence="2 12">Catalyzes a salvage reaction resulting in the formation of AMP, that is energically less costly than de novo synthesis.</text>
</comment>
<dbReference type="InterPro" id="IPR029057">
    <property type="entry name" value="PRTase-like"/>
</dbReference>
<evidence type="ECO:0000256" key="10">
    <source>
        <dbReference type="ARBA" id="ARBA00022679"/>
    </source>
</evidence>
<dbReference type="HAMAP" id="MF_00004">
    <property type="entry name" value="Aden_phosphoribosyltr"/>
    <property type="match status" value="1"/>
</dbReference>
<dbReference type="CDD" id="cd06223">
    <property type="entry name" value="PRTases_typeI"/>
    <property type="match status" value="1"/>
</dbReference>
<feature type="domain" description="Phosphoribosyltransferase" evidence="13">
    <location>
        <begin position="37"/>
        <end position="165"/>
    </location>
</feature>
<keyword evidence="10 12" id="KW-0808">Transferase</keyword>
<evidence type="ECO:0000256" key="2">
    <source>
        <dbReference type="ARBA" id="ARBA00003968"/>
    </source>
</evidence>
<reference evidence="14" key="1">
    <citation type="journal article" date="2014" name="Int. J. Syst. Evol. Microbiol.">
        <title>Complete genome sequence of Corynebacterium casei LMG S-19264T (=DSM 44701T), isolated from a smear-ripened cheese.</title>
        <authorList>
            <consortium name="US DOE Joint Genome Institute (JGI-PGF)"/>
            <person name="Walter F."/>
            <person name="Albersmeier A."/>
            <person name="Kalinowski J."/>
            <person name="Ruckert C."/>
        </authorList>
    </citation>
    <scope>NUCLEOTIDE SEQUENCE</scope>
    <source>
        <strain evidence="14">JCM 15325</strain>
    </source>
</reference>
<keyword evidence="11 12" id="KW-0660">Purine salvage</keyword>
<evidence type="ECO:0000256" key="7">
    <source>
        <dbReference type="ARBA" id="ARBA00011893"/>
    </source>
</evidence>
<dbReference type="GO" id="GO:0016208">
    <property type="term" value="F:AMP binding"/>
    <property type="evidence" value="ECO:0007669"/>
    <property type="project" value="TreeGrafter"/>
</dbReference>